<sequence length="156" mass="17620">MHSGNPENELELEAARYTNMNNTKSSQTPKILPLRDCVQRTRGINETTEDIRESASKKAVLLHTANIPDSNDAEVALNEHDILIRVRSTEGLGTEENHRMSEMNLKWRRRLTVNLGEVEVGMYCKSIQILKKTGTGVWLNAIVPEARIVWGLSVVR</sequence>
<gene>
    <name evidence="1" type="ORF">B0H17DRAFT_1142927</name>
</gene>
<accession>A0AAD7CWN8</accession>
<protein>
    <submittedName>
        <fullName evidence="1">Uncharacterized protein</fullName>
    </submittedName>
</protein>
<comment type="caution">
    <text evidence="1">The sequence shown here is derived from an EMBL/GenBank/DDBJ whole genome shotgun (WGS) entry which is preliminary data.</text>
</comment>
<dbReference type="Proteomes" id="UP001221757">
    <property type="component" value="Unassembled WGS sequence"/>
</dbReference>
<organism evidence="1 2">
    <name type="scientific">Mycena rosella</name>
    <name type="common">Pink bonnet</name>
    <name type="synonym">Agaricus rosellus</name>
    <dbReference type="NCBI Taxonomy" id="1033263"/>
    <lineage>
        <taxon>Eukaryota</taxon>
        <taxon>Fungi</taxon>
        <taxon>Dikarya</taxon>
        <taxon>Basidiomycota</taxon>
        <taxon>Agaricomycotina</taxon>
        <taxon>Agaricomycetes</taxon>
        <taxon>Agaricomycetidae</taxon>
        <taxon>Agaricales</taxon>
        <taxon>Marasmiineae</taxon>
        <taxon>Mycenaceae</taxon>
        <taxon>Mycena</taxon>
    </lineage>
</organism>
<keyword evidence="2" id="KW-1185">Reference proteome</keyword>
<dbReference type="AlphaFoldDB" id="A0AAD7CWN8"/>
<dbReference type="EMBL" id="JARKIE010000205">
    <property type="protein sequence ID" value="KAJ7667147.1"/>
    <property type="molecule type" value="Genomic_DNA"/>
</dbReference>
<evidence type="ECO:0000313" key="2">
    <source>
        <dbReference type="Proteomes" id="UP001221757"/>
    </source>
</evidence>
<reference evidence="1" key="1">
    <citation type="submission" date="2023-03" db="EMBL/GenBank/DDBJ databases">
        <title>Massive genome expansion in bonnet fungi (Mycena s.s.) driven by repeated elements and novel gene families across ecological guilds.</title>
        <authorList>
            <consortium name="Lawrence Berkeley National Laboratory"/>
            <person name="Harder C.B."/>
            <person name="Miyauchi S."/>
            <person name="Viragh M."/>
            <person name="Kuo A."/>
            <person name="Thoen E."/>
            <person name="Andreopoulos B."/>
            <person name="Lu D."/>
            <person name="Skrede I."/>
            <person name="Drula E."/>
            <person name="Henrissat B."/>
            <person name="Morin E."/>
            <person name="Kohler A."/>
            <person name="Barry K."/>
            <person name="LaButti K."/>
            <person name="Morin E."/>
            <person name="Salamov A."/>
            <person name="Lipzen A."/>
            <person name="Mereny Z."/>
            <person name="Hegedus B."/>
            <person name="Baldrian P."/>
            <person name="Stursova M."/>
            <person name="Weitz H."/>
            <person name="Taylor A."/>
            <person name="Grigoriev I.V."/>
            <person name="Nagy L.G."/>
            <person name="Martin F."/>
            <person name="Kauserud H."/>
        </authorList>
    </citation>
    <scope>NUCLEOTIDE SEQUENCE</scope>
    <source>
        <strain evidence="1">CBHHK067</strain>
    </source>
</reference>
<proteinExistence type="predicted"/>
<evidence type="ECO:0000313" key="1">
    <source>
        <dbReference type="EMBL" id="KAJ7667147.1"/>
    </source>
</evidence>
<name>A0AAD7CWN8_MYCRO</name>